<proteinExistence type="predicted"/>
<evidence type="ECO:0000313" key="1">
    <source>
        <dbReference type="EMBL" id="GIY40539.1"/>
    </source>
</evidence>
<reference evidence="1 2" key="1">
    <citation type="submission" date="2021-06" db="EMBL/GenBank/DDBJ databases">
        <title>Caerostris extrusa draft genome.</title>
        <authorList>
            <person name="Kono N."/>
            <person name="Arakawa K."/>
        </authorList>
    </citation>
    <scope>NUCLEOTIDE SEQUENCE [LARGE SCALE GENOMIC DNA]</scope>
</reference>
<gene>
    <name evidence="1" type="ORF">CEXT_238421</name>
</gene>
<evidence type="ECO:0000313" key="2">
    <source>
        <dbReference type="Proteomes" id="UP001054945"/>
    </source>
</evidence>
<comment type="caution">
    <text evidence="1">The sequence shown here is derived from an EMBL/GenBank/DDBJ whole genome shotgun (WGS) entry which is preliminary data.</text>
</comment>
<dbReference type="AlphaFoldDB" id="A0AAV4T5R8"/>
<name>A0AAV4T5R8_CAEEX</name>
<dbReference type="Proteomes" id="UP001054945">
    <property type="component" value="Unassembled WGS sequence"/>
</dbReference>
<accession>A0AAV4T5R8</accession>
<organism evidence="1 2">
    <name type="scientific">Caerostris extrusa</name>
    <name type="common">Bark spider</name>
    <name type="synonym">Caerostris bankana</name>
    <dbReference type="NCBI Taxonomy" id="172846"/>
    <lineage>
        <taxon>Eukaryota</taxon>
        <taxon>Metazoa</taxon>
        <taxon>Ecdysozoa</taxon>
        <taxon>Arthropoda</taxon>
        <taxon>Chelicerata</taxon>
        <taxon>Arachnida</taxon>
        <taxon>Araneae</taxon>
        <taxon>Araneomorphae</taxon>
        <taxon>Entelegynae</taxon>
        <taxon>Araneoidea</taxon>
        <taxon>Araneidae</taxon>
        <taxon>Caerostris</taxon>
    </lineage>
</organism>
<protein>
    <submittedName>
        <fullName evidence="1">Uncharacterized protein</fullName>
    </submittedName>
</protein>
<keyword evidence="2" id="KW-1185">Reference proteome</keyword>
<dbReference type="EMBL" id="BPLR01010625">
    <property type="protein sequence ID" value="GIY40539.1"/>
    <property type="molecule type" value="Genomic_DNA"/>
</dbReference>
<sequence length="96" mass="10798">MQMKVTLESIIFIVLYRCPITLSVYRHHIISFSPATSYLFTKPQKFLFSCVLLAADLSSVRRSSENTGNTRPNSARRRFRGAVVADDLSPACEELG</sequence>